<organism evidence="3">
    <name type="scientific">Dichomitus squalens</name>
    <dbReference type="NCBI Taxonomy" id="114155"/>
    <lineage>
        <taxon>Eukaryota</taxon>
        <taxon>Fungi</taxon>
        <taxon>Dikarya</taxon>
        <taxon>Basidiomycota</taxon>
        <taxon>Agaricomycotina</taxon>
        <taxon>Agaricomycetes</taxon>
        <taxon>Polyporales</taxon>
        <taxon>Polyporaceae</taxon>
        <taxon>Dichomitus</taxon>
    </lineage>
</organism>
<sequence length="586" mass="66331">MRLLSTDRAELHYFASPEAVPGGYAILSHVWDPYEQTYQDLCSLRAQCALTGENPRDRVCSKLRESCFLAERHGYKWLWADTCCIDKTSSSELSESINSMYRFYGLAEVCYAYLKDVPKGGILSSRDSAFRRSRWHTRGWTLQELIAPDIVIFLSSDWHVLGTKGELARLLEEITLVPVEVLRLEEELSNVSAARRMSWAATRQTTKEEDEAYCLMGIFGINMPTLYGEGREAFTRLQEEILKRSIDTSLFAWGQCWPVPSMPPPSPQSSRHSHIHDDKSCLLAMSPSAFASCNQISFNPPRSPPLPQGEPISSGVYSDSTGETEVFLDALDFVQPGLPTFSVTPYGLRAHVMLFEYPSYSVAVLCCSNKDGKPLGLLLQSCPVAPDPHRPLYHPGVDRFRTVALSDDFIERGVNGVFAEWKVVYIIQQARQDAGAGPRLLLNRNLSTPFRFCKEELERLLRQHLWSLETLTRVDFDWNGSPPVSLAFKHKINDKAVIILSLGRCQSTSRMDYPHWATLRFYQGQSPPNVPEHTCSEDHICQWPDRKKVFKLSVEFYGIMNFFHDITLSFATCPMNPSTTLVVTIA</sequence>
<dbReference type="InterPro" id="IPR010730">
    <property type="entry name" value="HET"/>
</dbReference>
<dbReference type="InterPro" id="IPR058525">
    <property type="entry name" value="DUF8212"/>
</dbReference>
<protein>
    <submittedName>
        <fullName evidence="3">HET-domain-containing protein</fullName>
    </submittedName>
</protein>
<evidence type="ECO:0000313" key="3">
    <source>
        <dbReference type="EMBL" id="TBU27386.1"/>
    </source>
</evidence>
<evidence type="ECO:0000259" key="2">
    <source>
        <dbReference type="Pfam" id="PF26640"/>
    </source>
</evidence>
<dbReference type="Pfam" id="PF06985">
    <property type="entry name" value="HET"/>
    <property type="match status" value="1"/>
</dbReference>
<accession>A0A4Q9MMW1</accession>
<dbReference type="PANTHER" id="PTHR10622:SF10">
    <property type="entry name" value="HET DOMAIN-CONTAINING PROTEIN"/>
    <property type="match status" value="1"/>
</dbReference>
<feature type="domain" description="Heterokaryon incompatibility" evidence="1">
    <location>
        <begin position="24"/>
        <end position="116"/>
    </location>
</feature>
<dbReference type="AlphaFoldDB" id="A0A4Q9MMW1"/>
<name>A0A4Q9MMW1_9APHY</name>
<gene>
    <name evidence="3" type="ORF">BD311DRAFT_383949</name>
</gene>
<reference evidence="3" key="1">
    <citation type="submission" date="2019-01" db="EMBL/GenBank/DDBJ databases">
        <title>Draft genome sequences of three monokaryotic isolates of the white-rot basidiomycete fungus Dichomitus squalens.</title>
        <authorList>
            <consortium name="DOE Joint Genome Institute"/>
            <person name="Lopez S.C."/>
            <person name="Andreopoulos B."/>
            <person name="Pangilinan J."/>
            <person name="Lipzen A."/>
            <person name="Riley R."/>
            <person name="Ahrendt S."/>
            <person name="Ng V."/>
            <person name="Barry K."/>
            <person name="Daum C."/>
            <person name="Grigoriev I.V."/>
            <person name="Hilden K.S."/>
            <person name="Makela M.R."/>
            <person name="de Vries R.P."/>
        </authorList>
    </citation>
    <scope>NUCLEOTIDE SEQUENCE [LARGE SCALE GENOMIC DNA]</scope>
    <source>
        <strain evidence="3">OM18370.1</strain>
    </source>
</reference>
<dbReference type="PANTHER" id="PTHR10622">
    <property type="entry name" value="HET DOMAIN-CONTAINING PROTEIN"/>
    <property type="match status" value="1"/>
</dbReference>
<feature type="domain" description="DUF8212" evidence="2">
    <location>
        <begin position="233"/>
        <end position="298"/>
    </location>
</feature>
<evidence type="ECO:0000259" key="1">
    <source>
        <dbReference type="Pfam" id="PF06985"/>
    </source>
</evidence>
<proteinExistence type="predicted"/>
<dbReference type="OrthoDB" id="2723759at2759"/>
<dbReference type="Pfam" id="PF26640">
    <property type="entry name" value="DUF8212"/>
    <property type="match status" value="1"/>
</dbReference>
<dbReference type="Proteomes" id="UP000292957">
    <property type="component" value="Unassembled WGS sequence"/>
</dbReference>
<dbReference type="EMBL" id="ML143433">
    <property type="protein sequence ID" value="TBU27386.1"/>
    <property type="molecule type" value="Genomic_DNA"/>
</dbReference>